<evidence type="ECO:0000313" key="5">
    <source>
        <dbReference type="Proteomes" id="UP000092445"/>
    </source>
</evidence>
<dbReference type="SUPFAM" id="SSF57667">
    <property type="entry name" value="beta-beta-alpha zinc fingers"/>
    <property type="match status" value="1"/>
</dbReference>
<dbReference type="STRING" id="7398.A0A1B0AHS0"/>
<dbReference type="Proteomes" id="UP000092445">
    <property type="component" value="Unassembled WGS sequence"/>
</dbReference>
<accession>A0A1B0AHS0</accession>
<keyword evidence="1" id="KW-0479">Metal-binding</keyword>
<evidence type="ECO:0000256" key="1">
    <source>
        <dbReference type="PROSITE-ProRule" id="PRU00042"/>
    </source>
</evidence>
<keyword evidence="1" id="KW-0862">Zinc</keyword>
<dbReference type="AlphaFoldDB" id="A0A1B0AHS0"/>
<evidence type="ECO:0000256" key="2">
    <source>
        <dbReference type="SAM" id="MobiDB-lite"/>
    </source>
</evidence>
<dbReference type="VEuPathDB" id="VectorBase:GPAI046182"/>
<dbReference type="PROSITE" id="PS00028">
    <property type="entry name" value="ZINC_FINGER_C2H2_1"/>
    <property type="match status" value="1"/>
</dbReference>
<dbReference type="SMART" id="SM00355">
    <property type="entry name" value="ZnF_C2H2"/>
    <property type="match status" value="2"/>
</dbReference>
<dbReference type="Gene3D" id="3.30.160.60">
    <property type="entry name" value="Classic Zinc Finger"/>
    <property type="match status" value="1"/>
</dbReference>
<reference evidence="5" key="1">
    <citation type="submission" date="2014-03" db="EMBL/GenBank/DDBJ databases">
        <authorList>
            <person name="Aksoy S."/>
            <person name="Warren W."/>
            <person name="Wilson R.K."/>
        </authorList>
    </citation>
    <scope>NUCLEOTIDE SEQUENCE [LARGE SCALE GENOMIC DNA]</scope>
    <source>
        <strain evidence="5">IAEA</strain>
    </source>
</reference>
<protein>
    <recommendedName>
        <fullName evidence="3">C2H2-type domain-containing protein</fullName>
    </recommendedName>
</protein>
<dbReference type="InterPro" id="IPR036236">
    <property type="entry name" value="Znf_C2H2_sf"/>
</dbReference>
<keyword evidence="5" id="KW-1185">Reference proteome</keyword>
<name>A0A1B0AHS0_GLOPL</name>
<dbReference type="PROSITE" id="PS50157">
    <property type="entry name" value="ZINC_FINGER_C2H2_2"/>
    <property type="match status" value="1"/>
</dbReference>
<feature type="domain" description="C2H2-type" evidence="3">
    <location>
        <begin position="364"/>
        <end position="391"/>
    </location>
</feature>
<evidence type="ECO:0000259" key="3">
    <source>
        <dbReference type="PROSITE" id="PS50157"/>
    </source>
</evidence>
<keyword evidence="1" id="KW-0863">Zinc-finger</keyword>
<proteinExistence type="predicted"/>
<feature type="region of interest" description="Disordered" evidence="2">
    <location>
        <begin position="154"/>
        <end position="173"/>
    </location>
</feature>
<dbReference type="GO" id="GO:0008270">
    <property type="term" value="F:zinc ion binding"/>
    <property type="evidence" value="ECO:0007669"/>
    <property type="project" value="UniProtKB-KW"/>
</dbReference>
<reference evidence="4" key="2">
    <citation type="submission" date="2020-05" db="UniProtKB">
        <authorList>
            <consortium name="EnsemblMetazoa"/>
        </authorList>
    </citation>
    <scope>IDENTIFICATION</scope>
    <source>
        <strain evidence="4">IAEA</strain>
    </source>
</reference>
<evidence type="ECO:0000313" key="4">
    <source>
        <dbReference type="EnsemblMetazoa" id="GPAI046182-PA"/>
    </source>
</evidence>
<dbReference type="InterPro" id="IPR013087">
    <property type="entry name" value="Znf_C2H2_type"/>
</dbReference>
<dbReference type="EnsemblMetazoa" id="GPAI046182-RA">
    <property type="protein sequence ID" value="GPAI046182-PA"/>
    <property type="gene ID" value="GPAI046182"/>
</dbReference>
<sequence>MSNKNYRNNTAPEGYWTILETVPYSLANAGTNGSTSTVSNVISSSTEHQHNGATTIHMATHHPEQHQHHITDANDPTSLIASANVVVEIPSESVGIPGSTIQYQYTIPKSTTAEQHQIIRRVTTNSAALAIGKMPTAQTPTTTTIQIVKQNNNIQQHHHHHHHQQQQQQSHQARITTTGNIVQHDDNMQQLALQECLETSNVVHQHQHHQQHQQISSAQTAQEFIKINTSRLEDKMLLRNVVQYETATSNQATATGMQSTTTATQATILINDGHSNKLLNPKSEQVHDHEEQLLLQEVAAAAVAVAASDTHIAENDDNAVPDMKVLHQDTINTNDMENEKFLAPNKRCKSNTKPSEMASAGLQYVCNVCGKSYKIKGSLKRHKSYECGVAPTLPCPYCLHKCKYKSDLRKHISQKHAATVANSSSSNADNA</sequence>
<organism evidence="4 5">
    <name type="scientific">Glossina pallidipes</name>
    <name type="common">Tsetse fly</name>
    <dbReference type="NCBI Taxonomy" id="7398"/>
    <lineage>
        <taxon>Eukaryota</taxon>
        <taxon>Metazoa</taxon>
        <taxon>Ecdysozoa</taxon>
        <taxon>Arthropoda</taxon>
        <taxon>Hexapoda</taxon>
        <taxon>Insecta</taxon>
        <taxon>Pterygota</taxon>
        <taxon>Neoptera</taxon>
        <taxon>Endopterygota</taxon>
        <taxon>Diptera</taxon>
        <taxon>Brachycera</taxon>
        <taxon>Muscomorpha</taxon>
        <taxon>Hippoboscoidea</taxon>
        <taxon>Glossinidae</taxon>
        <taxon>Glossina</taxon>
    </lineage>
</organism>